<evidence type="ECO:0000313" key="5">
    <source>
        <dbReference type="Proteomes" id="UP000189299"/>
    </source>
</evidence>
<evidence type="ECO:0000313" key="4">
    <source>
        <dbReference type="EMBL" id="ONN40954.1"/>
    </source>
</evidence>
<evidence type="ECO:0000259" key="2">
    <source>
        <dbReference type="Pfam" id="PF03432"/>
    </source>
</evidence>
<evidence type="ECO:0000259" key="3">
    <source>
        <dbReference type="Pfam" id="PF20874"/>
    </source>
</evidence>
<dbReference type="Proteomes" id="UP000189299">
    <property type="component" value="Unassembled WGS sequence"/>
</dbReference>
<feature type="domain" description="MobA/VirD2-like nuclease" evidence="2">
    <location>
        <begin position="21"/>
        <end position="159"/>
    </location>
</feature>
<sequence length="500" mass="58401">MPTTKTLTIKQERYLKEAIRYILDPEKTKNQTLTSGHKVNAVNNAFFEMNLTRTLAQRVRGKMNKKKTEEVIARHIVQSFDPEDNLTPEEVHEIGRQTALDFLGEDYEFVIATHVDKDHLHNHIIFNTTSSVDLTKFRWQRGTAAHLRNYSDKVADYHGAMILDTPKRNSHKKYQEYRRKNAYRVELKERLNFLLTHSTSWDDFLVKARLLNIDVDPNHNSEEYGKVINYKLLDLPQKRPARDYTINKKQRIYNEENIIERVSKNKPEAVFNAMDIAKKYVEQKTEKESLPDLIFVIEPWQIQRDTMTGIYVEIAYGRYETGVVKVPDYMLEKLEDGRYEAHFNYKDIFYFWSDEKGQKNKFVKGASLASYLSGESGLFPKRKNSAIQNVREMVTALNILSTRQVSSDQLPHVLGKDFYDNYEIVQAARATLDDKLFRANEKLKYDPSNLEQIEKVKSLHGEKKELEKQVKLLEKQLKTYDAALSILTEKAVSDSVDLDK</sequence>
<feature type="coiled-coil region" evidence="1">
    <location>
        <begin position="449"/>
        <end position="490"/>
    </location>
</feature>
<organism evidence="4 5">
    <name type="scientific">Enterococcus mundtii</name>
    <dbReference type="NCBI Taxonomy" id="53346"/>
    <lineage>
        <taxon>Bacteria</taxon>
        <taxon>Bacillati</taxon>
        <taxon>Bacillota</taxon>
        <taxon>Bacilli</taxon>
        <taxon>Lactobacillales</taxon>
        <taxon>Enterococcaceae</taxon>
        <taxon>Enterococcus</taxon>
    </lineage>
</organism>
<dbReference type="OrthoDB" id="9762440at2"/>
<accession>A0A1V2UCX2</accession>
<evidence type="ECO:0000256" key="1">
    <source>
        <dbReference type="SAM" id="Coils"/>
    </source>
</evidence>
<gene>
    <name evidence="4" type="ORF">BTN92_13975</name>
</gene>
<dbReference type="InterPro" id="IPR048299">
    <property type="entry name" value="LtrB_central"/>
</dbReference>
<dbReference type="Pfam" id="PF03432">
    <property type="entry name" value="Relaxase"/>
    <property type="match status" value="1"/>
</dbReference>
<proteinExistence type="predicted"/>
<reference evidence="4 5" key="1">
    <citation type="submission" date="2016-12" db="EMBL/GenBank/DDBJ databases">
        <authorList>
            <person name="Song W.-J."/>
            <person name="Kurnit D.M."/>
        </authorList>
    </citation>
    <scope>NUCLEOTIDE SEQUENCE [LARGE SCALE GENOMIC DNA]</scope>
    <source>
        <strain evidence="4 5">CGB1038-1_S1</strain>
    </source>
</reference>
<comment type="caution">
    <text evidence="4">The sequence shown here is derived from an EMBL/GenBank/DDBJ whole genome shotgun (WGS) entry which is preliminary data.</text>
</comment>
<dbReference type="InterPro" id="IPR005094">
    <property type="entry name" value="Endonuclease_MobA/VirD2"/>
</dbReference>
<dbReference type="RefSeq" id="WP_077152000.1">
    <property type="nucleotide sequence ID" value="NZ_CABMMO010000017.1"/>
</dbReference>
<protein>
    <submittedName>
        <fullName evidence="4">Relaxase</fullName>
    </submittedName>
</protein>
<dbReference type="STRING" id="53346.A5802_003327"/>
<keyword evidence="1" id="KW-0175">Coiled coil</keyword>
<dbReference type="EMBL" id="MSTR01000017">
    <property type="protein sequence ID" value="ONN40954.1"/>
    <property type="molecule type" value="Genomic_DNA"/>
</dbReference>
<dbReference type="AlphaFoldDB" id="A0A1V2UCX2"/>
<feature type="domain" description="Group II intron-interrupted relaxase LtrB central" evidence="3">
    <location>
        <begin position="294"/>
        <end position="373"/>
    </location>
</feature>
<dbReference type="Pfam" id="PF20874">
    <property type="entry name" value="Relaxase_M"/>
    <property type="match status" value="1"/>
</dbReference>
<name>A0A1V2UCX2_ENTMU</name>